<reference evidence="1" key="1">
    <citation type="submission" date="2021-06" db="EMBL/GenBank/DDBJ databases">
        <authorList>
            <person name="Kallberg Y."/>
            <person name="Tangrot J."/>
            <person name="Rosling A."/>
        </authorList>
    </citation>
    <scope>NUCLEOTIDE SEQUENCE</scope>
    <source>
        <strain evidence="1">MA461A</strain>
    </source>
</reference>
<evidence type="ECO:0000313" key="1">
    <source>
        <dbReference type="EMBL" id="CAG8817667.1"/>
    </source>
</evidence>
<evidence type="ECO:0000313" key="2">
    <source>
        <dbReference type="Proteomes" id="UP000789920"/>
    </source>
</evidence>
<feature type="non-terminal residue" evidence="1">
    <location>
        <position position="1"/>
    </location>
</feature>
<organism evidence="1 2">
    <name type="scientific">Racocetra persica</name>
    <dbReference type="NCBI Taxonomy" id="160502"/>
    <lineage>
        <taxon>Eukaryota</taxon>
        <taxon>Fungi</taxon>
        <taxon>Fungi incertae sedis</taxon>
        <taxon>Mucoromycota</taxon>
        <taxon>Glomeromycotina</taxon>
        <taxon>Glomeromycetes</taxon>
        <taxon>Diversisporales</taxon>
        <taxon>Gigasporaceae</taxon>
        <taxon>Racocetra</taxon>
    </lineage>
</organism>
<dbReference type="Proteomes" id="UP000789920">
    <property type="component" value="Unassembled WGS sequence"/>
</dbReference>
<protein>
    <submittedName>
        <fullName evidence="1">2604_t:CDS:1</fullName>
    </submittedName>
</protein>
<proteinExistence type="predicted"/>
<comment type="caution">
    <text evidence="1">The sequence shown here is derived from an EMBL/GenBank/DDBJ whole genome shotgun (WGS) entry which is preliminary data.</text>
</comment>
<accession>A0ACA9RZY2</accession>
<feature type="non-terminal residue" evidence="1">
    <location>
        <position position="92"/>
    </location>
</feature>
<sequence length="92" mass="11116">EEKKHSCEKKECKEKQKNWQKSTKESKNKEREESAKKFQEQNKNYKKLEKEINDIVADKNISSEQAKSLKNLLTQKKQEINQARKKYDKEEK</sequence>
<dbReference type="EMBL" id="CAJVQC010080081">
    <property type="protein sequence ID" value="CAG8817667.1"/>
    <property type="molecule type" value="Genomic_DNA"/>
</dbReference>
<name>A0ACA9RZY2_9GLOM</name>
<gene>
    <name evidence="1" type="ORF">RPERSI_LOCUS24740</name>
</gene>
<keyword evidence="2" id="KW-1185">Reference proteome</keyword>